<sequence>MSKKLPLYSIGVPGQSVQPPPPISPKQPIFSSYTNKLIGYGHLTNDILCDAPPEHNRYKKNFHVIVYNPANDTYMAHDWQHRNY</sequence>
<feature type="region of interest" description="Disordered" evidence="1">
    <location>
        <begin position="1"/>
        <end position="25"/>
    </location>
</feature>
<evidence type="ECO:0000313" key="2">
    <source>
        <dbReference type="EMBL" id="BAV61081.1"/>
    </source>
</evidence>
<dbReference type="EMBL" id="AP017644">
    <property type="protein sequence ID" value="BAV61081.1"/>
    <property type="molecule type" value="Genomic_DNA"/>
</dbReference>
<evidence type="ECO:0000313" key="4">
    <source>
        <dbReference type="Proteomes" id="UP000240366"/>
    </source>
</evidence>
<evidence type="ECO:0000256" key="1">
    <source>
        <dbReference type="SAM" id="MobiDB-lite"/>
    </source>
</evidence>
<proteinExistence type="predicted"/>
<reference evidence="4 5" key="1">
    <citation type="submission" date="2016-09" db="EMBL/GenBank/DDBJ databases">
        <title>Nearly complete genome sequences of 2 Mimiviridae isolates, Mimivirus shirakomae and Mimivirus kasaii from Japanese pond and river mouth.</title>
        <authorList>
            <person name="Takemura M."/>
            <person name="Mikami T."/>
            <person name="Murono S."/>
        </authorList>
    </citation>
    <scope>NUCLEOTIDE SEQUENCE [LARGE SCALE GENOMIC DNA]</scope>
    <source>
        <strain evidence="2 5">Mimivirus kasaii</strain>
        <strain evidence="3 4">Mimivirus shirakomae</strain>
    </source>
</reference>
<evidence type="ECO:0000313" key="3">
    <source>
        <dbReference type="EMBL" id="BAV62069.1"/>
    </source>
</evidence>
<dbReference type="Proteomes" id="UP000240366">
    <property type="component" value="Segment"/>
</dbReference>
<name>A0A1E1EUY6_9VIRU</name>
<organism evidence="3 4">
    <name type="scientific">Acanthamoeba castellanii mimivirus</name>
    <dbReference type="NCBI Taxonomy" id="1899318"/>
    <lineage>
        <taxon>Viruses</taxon>
        <taxon>Varidnaviria</taxon>
        <taxon>Bamfordvirae</taxon>
        <taxon>Nucleocytoviricota</taxon>
        <taxon>Megaviricetes</taxon>
        <taxon>Imitervirales</taxon>
        <taxon>Mimiviridae</taxon>
        <taxon>Megamimivirinae</taxon>
        <taxon>Mimivirus</taxon>
    </lineage>
</organism>
<protein>
    <submittedName>
        <fullName evidence="3">Uncharacterized protein</fullName>
    </submittedName>
</protein>
<dbReference type="Proteomes" id="UP000241484">
    <property type="component" value="Segment"/>
</dbReference>
<dbReference type="EMBL" id="AP017645">
    <property type="protein sequence ID" value="BAV62069.1"/>
    <property type="molecule type" value="Genomic_DNA"/>
</dbReference>
<evidence type="ECO:0000313" key="5">
    <source>
        <dbReference type="Proteomes" id="UP000241484"/>
    </source>
</evidence>
<accession>A0A1E1EUY6</accession>